<evidence type="ECO:0000313" key="8">
    <source>
        <dbReference type="EMBL" id="PZQ48735.1"/>
    </source>
</evidence>
<name>A0A2W5NDC9_RHOSU</name>
<dbReference type="PROSITE" id="PS00092">
    <property type="entry name" value="N6_MTASE"/>
    <property type="match status" value="1"/>
</dbReference>
<dbReference type="Pfam" id="PF01555">
    <property type="entry name" value="N6_N4_Mtase"/>
    <property type="match status" value="1"/>
</dbReference>
<comment type="caution">
    <text evidence="8">The sequence shown here is derived from an EMBL/GenBank/DDBJ whole genome shotgun (WGS) entry which is preliminary data.</text>
</comment>
<dbReference type="EC" id="2.1.1.72" evidence="2"/>
<evidence type="ECO:0000256" key="4">
    <source>
        <dbReference type="ARBA" id="ARBA00022679"/>
    </source>
</evidence>
<protein>
    <recommendedName>
        <fullName evidence="2">site-specific DNA-methyltransferase (adenine-specific)</fullName>
        <ecNumber evidence="2">2.1.1.72</ecNumber>
    </recommendedName>
</protein>
<sequence>MARRAAAYPLHHFNRFKCKALLFHAWYVGYEPRRHLSWRSGKHMNSRTNMTPEQRAALIELLSTHQDIAPEWARILFPPDKREYELVYSGKAREEEVLAETLTIPIQRVRTFGAPPEGAEAENLLIFGDNLQTMKSLVEHKRKGRFVNADGSHGFKLVYIDPPFATKRDFAANDQEKAYQDRMVGSEFLEFLRRRLILIRELLTDDGVLFVHTDWKKGHYVKILLDEVMGESRFRNEIVWWYYNKMQGNIGRFPSNHECIYFYSKGADFRFQAPKLERAETQRMLKRVWDPTSKRLVNVRGEDGKVEYFESDDSRLDDVWRLSMLQPADKKENLRYPTQKPETLLAPMIAACTVEGDYVLDAFAGSGTTLAVAEKLGRKWVGIDVGKLAIYTIQKRLMKMRSEIGNTGAALEPRPFSLCNAGLYDFSKLRDLPWEAWRFFALELFQCRDEPHRVGGVQFDGYLKGASVMVFDHKKLAGARVDEDTLQSIHSAAGNKLGSRCFVIAPSLCFDFQQDYIDIGGVRYYALRIPYSIVQELHKTEFLALVQPDGAAEVNSTVDAVGFDFIRTPEVAYEVGIDRTGKEPVAFIAVKKFRSEAAVQSPPRPGDMATLSMIMIDPAFGGSADVVDIQHVEFGDGVRKSEGIFKFPLPKAGNSVMAVFVDIYGNEAREVIPASRFGVSETTAVKASKSKSKKAAAKEG</sequence>
<dbReference type="GO" id="GO:0003677">
    <property type="term" value="F:DNA binding"/>
    <property type="evidence" value="ECO:0007669"/>
    <property type="project" value="InterPro"/>
</dbReference>
<evidence type="ECO:0000256" key="2">
    <source>
        <dbReference type="ARBA" id="ARBA00011900"/>
    </source>
</evidence>
<dbReference type="GO" id="GO:0008170">
    <property type="term" value="F:N-methyltransferase activity"/>
    <property type="evidence" value="ECO:0007669"/>
    <property type="project" value="InterPro"/>
</dbReference>
<dbReference type="GO" id="GO:0032259">
    <property type="term" value="P:methylation"/>
    <property type="evidence" value="ECO:0007669"/>
    <property type="project" value="UniProtKB-KW"/>
</dbReference>
<evidence type="ECO:0000256" key="5">
    <source>
        <dbReference type="ARBA" id="ARBA00022691"/>
    </source>
</evidence>
<evidence type="ECO:0000256" key="6">
    <source>
        <dbReference type="ARBA" id="ARBA00047942"/>
    </source>
</evidence>
<dbReference type="InterPro" id="IPR002052">
    <property type="entry name" value="DNA_methylase_N6_adenine_CS"/>
</dbReference>
<evidence type="ECO:0000256" key="1">
    <source>
        <dbReference type="ARBA" id="ARBA00006594"/>
    </source>
</evidence>
<dbReference type="EMBL" id="QFPW01000010">
    <property type="protein sequence ID" value="PZQ48735.1"/>
    <property type="molecule type" value="Genomic_DNA"/>
</dbReference>
<dbReference type="Proteomes" id="UP000249185">
    <property type="component" value="Unassembled WGS sequence"/>
</dbReference>
<comment type="catalytic activity">
    <reaction evidence="6">
        <text>a 2'-deoxyadenosine in DNA + S-adenosyl-L-methionine = an N(6)-methyl-2'-deoxyadenosine in DNA + S-adenosyl-L-homocysteine + H(+)</text>
        <dbReference type="Rhea" id="RHEA:15197"/>
        <dbReference type="Rhea" id="RHEA-COMP:12418"/>
        <dbReference type="Rhea" id="RHEA-COMP:12419"/>
        <dbReference type="ChEBI" id="CHEBI:15378"/>
        <dbReference type="ChEBI" id="CHEBI:57856"/>
        <dbReference type="ChEBI" id="CHEBI:59789"/>
        <dbReference type="ChEBI" id="CHEBI:90615"/>
        <dbReference type="ChEBI" id="CHEBI:90616"/>
        <dbReference type="EC" id="2.1.1.72"/>
    </reaction>
</comment>
<evidence type="ECO:0000259" key="7">
    <source>
        <dbReference type="Pfam" id="PF01555"/>
    </source>
</evidence>
<dbReference type="InterPro" id="IPR029063">
    <property type="entry name" value="SAM-dependent_MTases_sf"/>
</dbReference>
<keyword evidence="4" id="KW-0808">Transferase</keyword>
<dbReference type="SUPFAM" id="SSF53335">
    <property type="entry name" value="S-adenosyl-L-methionine-dependent methyltransferases"/>
    <property type="match status" value="1"/>
</dbReference>
<evidence type="ECO:0000256" key="3">
    <source>
        <dbReference type="ARBA" id="ARBA00022603"/>
    </source>
</evidence>
<gene>
    <name evidence="8" type="ORF">DI556_13025</name>
</gene>
<organism evidence="8 9">
    <name type="scientific">Rhodovulum sulfidophilum</name>
    <name type="common">Rhodobacter sulfidophilus</name>
    <dbReference type="NCBI Taxonomy" id="35806"/>
    <lineage>
        <taxon>Bacteria</taxon>
        <taxon>Pseudomonadati</taxon>
        <taxon>Pseudomonadota</taxon>
        <taxon>Alphaproteobacteria</taxon>
        <taxon>Rhodobacterales</taxon>
        <taxon>Paracoccaceae</taxon>
        <taxon>Rhodovulum</taxon>
    </lineage>
</organism>
<dbReference type="GO" id="GO:0009007">
    <property type="term" value="F:site-specific DNA-methyltransferase (adenine-specific) activity"/>
    <property type="evidence" value="ECO:0007669"/>
    <property type="project" value="UniProtKB-EC"/>
</dbReference>
<dbReference type="PRINTS" id="PR00506">
    <property type="entry name" value="D21N6MTFRASE"/>
</dbReference>
<evidence type="ECO:0000313" key="9">
    <source>
        <dbReference type="Proteomes" id="UP000249185"/>
    </source>
</evidence>
<dbReference type="InterPro" id="IPR002295">
    <property type="entry name" value="N4/N6-MTase_EcoPI_Mod-like"/>
</dbReference>
<dbReference type="Gene3D" id="3.40.50.150">
    <property type="entry name" value="Vaccinia Virus protein VP39"/>
    <property type="match status" value="1"/>
</dbReference>
<keyword evidence="5" id="KW-0949">S-adenosyl-L-methionine</keyword>
<feature type="domain" description="DNA methylase N-4/N-6" evidence="7">
    <location>
        <begin position="156"/>
        <end position="394"/>
    </location>
</feature>
<dbReference type="AlphaFoldDB" id="A0A2W5NDC9"/>
<accession>A0A2W5NDC9</accession>
<proteinExistence type="inferred from homology"/>
<keyword evidence="3" id="KW-0489">Methyltransferase</keyword>
<dbReference type="InterPro" id="IPR002941">
    <property type="entry name" value="DNA_methylase_N4/N6"/>
</dbReference>
<comment type="similarity">
    <text evidence="1">Belongs to the N(4)/N(6)-methyltransferase family.</text>
</comment>
<reference evidence="8 9" key="1">
    <citation type="submission" date="2017-08" db="EMBL/GenBank/DDBJ databases">
        <title>Infants hospitalized years apart are colonized by the same room-sourced microbial strains.</title>
        <authorList>
            <person name="Brooks B."/>
            <person name="Olm M.R."/>
            <person name="Firek B.A."/>
            <person name="Baker R."/>
            <person name="Thomas B.C."/>
            <person name="Morowitz M.J."/>
            <person name="Banfield J.F."/>
        </authorList>
    </citation>
    <scope>NUCLEOTIDE SEQUENCE [LARGE SCALE GENOMIC DNA]</scope>
    <source>
        <strain evidence="8">S2_005_002_R2_34</strain>
    </source>
</reference>